<comment type="subcellular location">
    <subcellularLocation>
        <location evidence="1">Membrane</location>
        <topology evidence="1">Multi-pass membrane protein</topology>
    </subcellularLocation>
</comment>
<keyword evidence="2 6" id="KW-0812">Transmembrane</keyword>
<dbReference type="GO" id="GO:0006508">
    <property type="term" value="P:proteolysis"/>
    <property type="evidence" value="ECO:0007669"/>
    <property type="project" value="UniProtKB-KW"/>
</dbReference>
<feature type="transmembrane region" description="Helical" evidence="6">
    <location>
        <begin position="261"/>
        <end position="280"/>
    </location>
</feature>
<dbReference type="EC" id="3.4.21.-" evidence="8"/>
<protein>
    <submittedName>
        <fullName evidence="8">Rhomboid family intramembrane serine protease</fullName>
        <ecNumber evidence="8">3.4.21.-</ecNumber>
    </submittedName>
</protein>
<organism evidence="8 9">
    <name type="scientific">Saliphagus infecundisoli</name>
    <dbReference type="NCBI Taxonomy" id="1849069"/>
    <lineage>
        <taxon>Archaea</taxon>
        <taxon>Methanobacteriati</taxon>
        <taxon>Methanobacteriota</taxon>
        <taxon>Stenosarchaea group</taxon>
        <taxon>Halobacteria</taxon>
        <taxon>Halobacteriales</taxon>
        <taxon>Natrialbaceae</taxon>
        <taxon>Saliphagus</taxon>
    </lineage>
</organism>
<keyword evidence="9" id="KW-1185">Reference proteome</keyword>
<evidence type="ECO:0000256" key="6">
    <source>
        <dbReference type="SAM" id="Phobius"/>
    </source>
</evidence>
<sequence>MVSIGGTLALLVVVALMASVAVVGRLDRERAARVGDAVRARLVMGVPWGTLVVMGFVLAVYLFVQDGITDWHDPVVLPYRAWSYFYPLGMLTGSFSHADAGHLTGNLVGTLAAAPIAEYAWGHYPRKRGSEAFSTWKTNPWLRALVVFPGVVIAVGLATSLFAVGPVIGFSGVVYAFAGFAVVRYPLATLLSTTVLQSALFTIYRGVWTPVLEVTAQPSPPSAPSWATVAIQGHAVGLLIGFLLGLWLFRRRGELPSPGRLWIGLLLFGFARSFWAIYWFRGGETYVLYRGLGVVVVAWLAIVLAVAAVGPERPLLGRWSPGDSAGQVAASSADGGRDRSRSASERLREAIAGRGPDGSLRGTIASASPRGAALVVVLVLLGAMAGPAIPVNAFVVSGDTGDAGEEGTLAVEDYSITYAEGVENRLVGAVDIGPLESATTVETGGVIVSSSERQIWTDAVPAGELAFAGRSTVVVGGPGWRESVTATRAGWTATGGETAYQVWLAPAGGEPQHAFASGPARAALTLAGHDVSIVPEGGEFRVAIEGEVNATAELPDPGESVTLGPVTFEREGSGLYGAVEGTRVQVASAETYGELE</sequence>
<proteinExistence type="predicted"/>
<feature type="region of interest" description="Disordered" evidence="5">
    <location>
        <begin position="322"/>
        <end position="342"/>
    </location>
</feature>
<dbReference type="InterPro" id="IPR022764">
    <property type="entry name" value="Peptidase_S54_rhomboid_dom"/>
</dbReference>
<dbReference type="AlphaFoldDB" id="A0ABD5QEZ3"/>
<evidence type="ECO:0000256" key="5">
    <source>
        <dbReference type="SAM" id="MobiDB-lite"/>
    </source>
</evidence>
<dbReference type="InterPro" id="IPR035952">
    <property type="entry name" value="Rhomboid-like_sf"/>
</dbReference>
<feature type="transmembrane region" description="Helical" evidence="6">
    <location>
        <begin position="6"/>
        <end position="24"/>
    </location>
</feature>
<evidence type="ECO:0000256" key="4">
    <source>
        <dbReference type="ARBA" id="ARBA00023136"/>
    </source>
</evidence>
<feature type="transmembrane region" description="Helical" evidence="6">
    <location>
        <begin position="45"/>
        <end position="64"/>
    </location>
</feature>
<feature type="transmembrane region" description="Helical" evidence="6">
    <location>
        <begin position="185"/>
        <end position="206"/>
    </location>
</feature>
<evidence type="ECO:0000313" key="9">
    <source>
        <dbReference type="Proteomes" id="UP001595925"/>
    </source>
</evidence>
<dbReference type="Pfam" id="PF01694">
    <property type="entry name" value="Rhomboid"/>
    <property type="match status" value="1"/>
</dbReference>
<dbReference type="RefSeq" id="WP_224828096.1">
    <property type="nucleotide sequence ID" value="NZ_JAIVEF010000004.1"/>
</dbReference>
<dbReference type="EMBL" id="JBHSJG010000028">
    <property type="protein sequence ID" value="MFC4987592.1"/>
    <property type="molecule type" value="Genomic_DNA"/>
</dbReference>
<accession>A0ABD5QEZ3</accession>
<dbReference type="Proteomes" id="UP001595925">
    <property type="component" value="Unassembled WGS sequence"/>
</dbReference>
<reference evidence="8 9" key="1">
    <citation type="journal article" date="2019" name="Int. J. Syst. Evol. Microbiol.">
        <title>The Global Catalogue of Microorganisms (GCM) 10K type strain sequencing project: providing services to taxonomists for standard genome sequencing and annotation.</title>
        <authorList>
            <consortium name="The Broad Institute Genomics Platform"/>
            <consortium name="The Broad Institute Genome Sequencing Center for Infectious Disease"/>
            <person name="Wu L."/>
            <person name="Ma J."/>
        </authorList>
    </citation>
    <scope>NUCLEOTIDE SEQUENCE [LARGE SCALE GENOMIC DNA]</scope>
    <source>
        <strain evidence="8 9">CGMCC 1.15824</strain>
    </source>
</reference>
<dbReference type="SUPFAM" id="SSF144091">
    <property type="entry name" value="Rhomboid-like"/>
    <property type="match status" value="1"/>
</dbReference>
<keyword evidence="8" id="KW-0645">Protease</keyword>
<dbReference type="GO" id="GO:0008233">
    <property type="term" value="F:peptidase activity"/>
    <property type="evidence" value="ECO:0007669"/>
    <property type="project" value="UniProtKB-KW"/>
</dbReference>
<evidence type="ECO:0000256" key="3">
    <source>
        <dbReference type="ARBA" id="ARBA00022989"/>
    </source>
</evidence>
<keyword evidence="8" id="KW-0378">Hydrolase</keyword>
<name>A0ABD5QEZ3_9EURY</name>
<evidence type="ECO:0000313" key="8">
    <source>
        <dbReference type="EMBL" id="MFC4987592.1"/>
    </source>
</evidence>
<evidence type="ECO:0000259" key="7">
    <source>
        <dbReference type="Pfam" id="PF01694"/>
    </source>
</evidence>
<dbReference type="GO" id="GO:0016020">
    <property type="term" value="C:membrane"/>
    <property type="evidence" value="ECO:0007669"/>
    <property type="project" value="UniProtKB-SubCell"/>
</dbReference>
<feature type="transmembrane region" description="Helical" evidence="6">
    <location>
        <begin position="286"/>
        <end position="309"/>
    </location>
</feature>
<dbReference type="Gene3D" id="1.20.1540.10">
    <property type="entry name" value="Rhomboid-like"/>
    <property type="match status" value="1"/>
</dbReference>
<comment type="caution">
    <text evidence="8">The sequence shown here is derived from an EMBL/GenBank/DDBJ whole genome shotgun (WGS) entry which is preliminary data.</text>
</comment>
<keyword evidence="3 6" id="KW-1133">Transmembrane helix</keyword>
<gene>
    <name evidence="8" type="ORF">ACFPFO_07420</name>
</gene>
<feature type="domain" description="Peptidase S54 rhomboid" evidence="7">
    <location>
        <begin position="143"/>
        <end position="250"/>
    </location>
</feature>
<feature type="transmembrane region" description="Helical" evidence="6">
    <location>
        <begin position="226"/>
        <end position="249"/>
    </location>
</feature>
<evidence type="ECO:0000256" key="1">
    <source>
        <dbReference type="ARBA" id="ARBA00004141"/>
    </source>
</evidence>
<feature type="transmembrane region" description="Helical" evidence="6">
    <location>
        <begin position="371"/>
        <end position="389"/>
    </location>
</feature>
<evidence type="ECO:0000256" key="2">
    <source>
        <dbReference type="ARBA" id="ARBA00022692"/>
    </source>
</evidence>
<feature type="transmembrane region" description="Helical" evidence="6">
    <location>
        <begin position="145"/>
        <end position="178"/>
    </location>
</feature>
<keyword evidence="4 6" id="KW-0472">Membrane</keyword>